<proteinExistence type="predicted"/>
<organism evidence="1 2">
    <name type="scientific">Candidatus Hepatoplasma crinochetorum</name>
    <dbReference type="NCBI Taxonomy" id="295596"/>
    <lineage>
        <taxon>Bacteria</taxon>
        <taxon>Bacillati</taxon>
        <taxon>Mycoplasmatota</taxon>
        <taxon>Mollicutes</taxon>
        <taxon>Candidatus Hepatoplasmataceae</taxon>
        <taxon>Candidatus Hepatoplasma</taxon>
    </lineage>
</organism>
<dbReference type="AlphaFoldDB" id="A0A0G7ZN72"/>
<dbReference type="InterPro" id="IPR029787">
    <property type="entry name" value="Nucleotide_cyclase"/>
</dbReference>
<keyword evidence="2" id="KW-1185">Reference proteome</keyword>
<protein>
    <submittedName>
        <fullName evidence="1">Uncharacterized protein</fullName>
    </submittedName>
</protein>
<gene>
    <name evidence="1" type="ORF">HEPPS_01690</name>
</gene>
<dbReference type="SUPFAM" id="SSF55073">
    <property type="entry name" value="Nucleotide cyclase"/>
    <property type="match status" value="1"/>
</dbReference>
<name>A0A0G7ZN72_9MOLU</name>
<dbReference type="Proteomes" id="UP000242141">
    <property type="component" value="Unassembled WGS sequence"/>
</dbReference>
<dbReference type="Gene3D" id="3.30.70.1230">
    <property type="entry name" value="Nucleotide cyclase"/>
    <property type="match status" value="1"/>
</dbReference>
<reference evidence="2" key="1">
    <citation type="submission" date="2015-05" db="EMBL/GenBank/DDBJ databases">
        <authorList>
            <person name="Collingro A."/>
        </authorList>
    </citation>
    <scope>NUCLEOTIDE SEQUENCE [LARGE SCALE GENOMIC DNA]</scope>
    <source>
        <strain evidence="2">Ps</strain>
    </source>
</reference>
<dbReference type="EMBL" id="CWGI01000001">
    <property type="protein sequence ID" value="CRX36969.1"/>
    <property type="molecule type" value="Genomic_DNA"/>
</dbReference>
<accession>A0A0G7ZN72</accession>
<evidence type="ECO:0000313" key="1">
    <source>
        <dbReference type="EMBL" id="CRX36969.1"/>
    </source>
</evidence>
<sequence length="229" mass="26996">MVHSLRLKIQKKIRTVDNIDLNINNNFPDIKIFSGGSHHKIKVTTIYINIENYQNLMQKLKEKDKLKFINLYTESILKILNYYQIDNFNFFGTEIYGFINHYKNNNFEEGNLLTAAIEINSFLSNFSFKINYKIILSTGIDLLSIIEINKRKKAIALVNGTIYRARDIFEKTTKSNLIYLNELYEKNNSSWLEKIPRSPCSYPVKIDIENLNEKVFELNCIFSDWKIKN</sequence>
<evidence type="ECO:0000313" key="2">
    <source>
        <dbReference type="Proteomes" id="UP000242141"/>
    </source>
</evidence>